<sequence length="230" mass="26684">MVRFSNTFKERLGVDKVKINYQKLLDENIYQIQKKGTRPSLLIHSCCAPCSSYVIEYLSNYFDITVFFYNPNIHPEEEYRKRVIEQMEFIRKFPSASPVSFVEAVYDVGSFFAISRGLENEPERGKRCTLCFGLRLEQTARYAAENGFNYYTTTLSISPHKDAQLLNSMGEKLGENYGVSFLSSDFKKKNGYKRSCELSLEYGLYRQDYCGCVYSKIQSDAQRESQQNTE</sequence>
<dbReference type="UniPathway" id="UPA00392"/>
<keyword evidence="19" id="KW-1185">Reference proteome</keyword>
<dbReference type="EMBL" id="JJMM01000002">
    <property type="protein sequence ID" value="KDR96604.1"/>
    <property type="molecule type" value="Genomic_DNA"/>
</dbReference>
<evidence type="ECO:0000313" key="18">
    <source>
        <dbReference type="EMBL" id="KDR96604.1"/>
    </source>
</evidence>
<feature type="disulfide bond" description="Redox-active" evidence="17">
    <location>
        <begin position="210"/>
        <end position="212"/>
    </location>
</feature>
<comment type="pathway">
    <text evidence="2 17">tRNA modification; tRNA-queuosine biosynthesis.</text>
</comment>
<keyword evidence="14 17" id="KW-0676">Redox-active center</keyword>
<evidence type="ECO:0000256" key="7">
    <source>
        <dbReference type="ARBA" id="ARBA00022694"/>
    </source>
</evidence>
<accession>A0A069RHY2</accession>
<feature type="binding site" evidence="17">
    <location>
        <position position="128"/>
    </location>
    <ligand>
        <name>[4Fe-4S] cluster</name>
        <dbReference type="ChEBI" id="CHEBI:49883"/>
    </ligand>
</feature>
<dbReference type="PANTHER" id="PTHR36701:SF1">
    <property type="entry name" value="EPOXYQUEUOSINE REDUCTASE QUEH"/>
    <property type="match status" value="1"/>
</dbReference>
<evidence type="ECO:0000256" key="1">
    <source>
        <dbReference type="ARBA" id="ARBA00002268"/>
    </source>
</evidence>
<keyword evidence="11 17" id="KW-0408">Iron</keyword>
<evidence type="ECO:0000256" key="9">
    <source>
        <dbReference type="ARBA" id="ARBA00022785"/>
    </source>
</evidence>
<dbReference type="STRING" id="1121324.CLIT_2c02100"/>
<evidence type="ECO:0000256" key="10">
    <source>
        <dbReference type="ARBA" id="ARBA00023002"/>
    </source>
</evidence>
<gene>
    <name evidence="17" type="primary">queH</name>
    <name evidence="18" type="ORF">CLIT_2c02100</name>
</gene>
<comment type="function">
    <text evidence="1 17">Catalyzes the conversion of epoxyqueuosine (oQ) to queuosine (Q), which is a hypermodified base found in the wobble positions of tRNA(Asp), tRNA(Asn), tRNA(His) and tRNA(Tyr).</text>
</comment>
<feature type="binding site" evidence="17">
    <location>
        <position position="46"/>
    </location>
    <ligand>
        <name>[4Fe-4S] cluster</name>
        <dbReference type="ChEBI" id="CHEBI:49883"/>
    </ligand>
</feature>
<evidence type="ECO:0000256" key="12">
    <source>
        <dbReference type="ARBA" id="ARBA00023014"/>
    </source>
</evidence>
<dbReference type="InterPro" id="IPR003828">
    <property type="entry name" value="QueH"/>
</dbReference>
<evidence type="ECO:0000256" key="5">
    <source>
        <dbReference type="ARBA" id="ARBA00016895"/>
    </source>
</evidence>
<dbReference type="AlphaFoldDB" id="A0A069RHY2"/>
<reference evidence="18 19" key="1">
    <citation type="submission" date="2014-03" db="EMBL/GenBank/DDBJ databases">
        <title>Genome sequence of Clostridium litorale W6, DSM 5388.</title>
        <authorList>
            <person name="Poehlein A."/>
            <person name="Jagirdar A."/>
            <person name="Khonsari B."/>
            <person name="Chibani C.M."/>
            <person name="Gutierrez Gutierrez D.A."/>
            <person name="Davydova E."/>
            <person name="Alghaithi H.S."/>
            <person name="Nair K.P."/>
            <person name="Dhamotharan K."/>
            <person name="Chandran L."/>
            <person name="G W."/>
            <person name="Daniel R."/>
        </authorList>
    </citation>
    <scope>NUCLEOTIDE SEQUENCE [LARGE SCALE GENOMIC DNA]</scope>
    <source>
        <strain evidence="18 19">W6</strain>
    </source>
</reference>
<keyword evidence="7 17" id="KW-0819">tRNA processing</keyword>
<dbReference type="PANTHER" id="PTHR36701">
    <property type="entry name" value="EPOXYQUEUOSINE REDUCTASE QUEH"/>
    <property type="match status" value="1"/>
</dbReference>
<dbReference type="OrthoDB" id="9801938at2"/>
<keyword evidence="8 17" id="KW-0479">Metal-binding</keyword>
<keyword evidence="6 17" id="KW-0004">4Fe-4S</keyword>
<dbReference type="Proteomes" id="UP000027946">
    <property type="component" value="Unassembled WGS sequence"/>
</dbReference>
<evidence type="ECO:0000256" key="8">
    <source>
        <dbReference type="ARBA" id="ARBA00022723"/>
    </source>
</evidence>
<feature type="binding site" evidence="17">
    <location>
        <position position="47"/>
    </location>
    <ligand>
        <name>[4Fe-4S] cluster</name>
        <dbReference type="ChEBI" id="CHEBI:49883"/>
    </ligand>
</feature>
<evidence type="ECO:0000256" key="2">
    <source>
        <dbReference type="ARBA" id="ARBA00004691"/>
    </source>
</evidence>
<keyword evidence="12 17" id="KW-0411">Iron-sulfur</keyword>
<keyword evidence="9 17" id="KW-0671">Queuosine biosynthesis</keyword>
<keyword evidence="10 17" id="KW-0560">Oxidoreductase</keyword>
<dbReference type="GO" id="GO:0051539">
    <property type="term" value="F:4 iron, 4 sulfur cluster binding"/>
    <property type="evidence" value="ECO:0007669"/>
    <property type="project" value="UniProtKB-UniRule"/>
</dbReference>
<dbReference type="eggNOG" id="COG1636">
    <property type="taxonomic scope" value="Bacteria"/>
</dbReference>
<name>A0A069RHY2_PEPLI</name>
<protein>
    <recommendedName>
        <fullName evidence="5 17">Epoxyqueuosine reductase QueH</fullName>
        <ecNumber evidence="4 17">1.17.99.6</ecNumber>
    </recommendedName>
    <alternativeName>
        <fullName evidence="15 17">Queuosine biosynthesis protein QueH</fullName>
    </alternativeName>
</protein>
<dbReference type="GO" id="GO:0052693">
    <property type="term" value="F:epoxyqueuosine reductase activity"/>
    <property type="evidence" value="ECO:0007669"/>
    <property type="project" value="UniProtKB-UniRule"/>
</dbReference>
<evidence type="ECO:0000256" key="14">
    <source>
        <dbReference type="ARBA" id="ARBA00023284"/>
    </source>
</evidence>
<evidence type="ECO:0000256" key="17">
    <source>
        <dbReference type="HAMAP-Rule" id="MF_02089"/>
    </source>
</evidence>
<dbReference type="HAMAP" id="MF_02089">
    <property type="entry name" value="QueH"/>
    <property type="match status" value="1"/>
</dbReference>
<dbReference type="Pfam" id="PF02677">
    <property type="entry name" value="QueH"/>
    <property type="match status" value="1"/>
</dbReference>
<organism evidence="18 19">
    <name type="scientific">Peptoclostridium litorale DSM 5388</name>
    <dbReference type="NCBI Taxonomy" id="1121324"/>
    <lineage>
        <taxon>Bacteria</taxon>
        <taxon>Bacillati</taxon>
        <taxon>Bacillota</taxon>
        <taxon>Clostridia</taxon>
        <taxon>Peptostreptococcales</taxon>
        <taxon>Peptoclostridiaceae</taxon>
        <taxon>Peptoclostridium</taxon>
    </lineage>
</organism>
<comment type="similarity">
    <text evidence="3 17">Belongs to the QueH family.</text>
</comment>
<evidence type="ECO:0000256" key="16">
    <source>
        <dbReference type="ARBA" id="ARBA00047415"/>
    </source>
</evidence>
<feature type="binding site" evidence="17">
    <location>
        <position position="131"/>
    </location>
    <ligand>
        <name>[4Fe-4S] cluster</name>
        <dbReference type="ChEBI" id="CHEBI:49883"/>
    </ligand>
</feature>
<dbReference type="GO" id="GO:0008616">
    <property type="term" value="P:tRNA queuosine(34) biosynthetic process"/>
    <property type="evidence" value="ECO:0007669"/>
    <property type="project" value="UniProtKB-UniRule"/>
</dbReference>
<keyword evidence="13 17" id="KW-1015">Disulfide bond</keyword>
<dbReference type="GO" id="GO:0046872">
    <property type="term" value="F:metal ion binding"/>
    <property type="evidence" value="ECO:0007669"/>
    <property type="project" value="UniProtKB-KW"/>
</dbReference>
<evidence type="ECO:0000256" key="6">
    <source>
        <dbReference type="ARBA" id="ARBA00022485"/>
    </source>
</evidence>
<evidence type="ECO:0000256" key="15">
    <source>
        <dbReference type="ARBA" id="ARBA00031446"/>
    </source>
</evidence>
<comment type="catalytic activity">
    <reaction evidence="16 17">
        <text>epoxyqueuosine(34) in tRNA + AH2 = queuosine(34) in tRNA + A + H2O</text>
        <dbReference type="Rhea" id="RHEA:32159"/>
        <dbReference type="Rhea" id="RHEA-COMP:18571"/>
        <dbReference type="Rhea" id="RHEA-COMP:18582"/>
        <dbReference type="ChEBI" id="CHEBI:13193"/>
        <dbReference type="ChEBI" id="CHEBI:15377"/>
        <dbReference type="ChEBI" id="CHEBI:17499"/>
        <dbReference type="ChEBI" id="CHEBI:194431"/>
        <dbReference type="ChEBI" id="CHEBI:194443"/>
        <dbReference type="EC" id="1.17.99.6"/>
    </reaction>
</comment>
<evidence type="ECO:0000256" key="13">
    <source>
        <dbReference type="ARBA" id="ARBA00023157"/>
    </source>
</evidence>
<comment type="caution">
    <text evidence="18">The sequence shown here is derived from an EMBL/GenBank/DDBJ whole genome shotgun (WGS) entry which is preliminary data.</text>
</comment>
<dbReference type="EC" id="1.17.99.6" evidence="4 17"/>
<evidence type="ECO:0000256" key="11">
    <source>
        <dbReference type="ARBA" id="ARBA00023004"/>
    </source>
</evidence>
<evidence type="ECO:0000256" key="4">
    <source>
        <dbReference type="ARBA" id="ARBA00012622"/>
    </source>
</evidence>
<proteinExistence type="inferred from homology"/>
<evidence type="ECO:0000313" key="19">
    <source>
        <dbReference type="Proteomes" id="UP000027946"/>
    </source>
</evidence>
<evidence type="ECO:0000256" key="3">
    <source>
        <dbReference type="ARBA" id="ARBA00008207"/>
    </source>
</evidence>